<dbReference type="SMART" id="SM00356">
    <property type="entry name" value="ZnF_C3H1"/>
    <property type="match status" value="2"/>
</dbReference>
<evidence type="ECO:0000256" key="4">
    <source>
        <dbReference type="SAM" id="MobiDB-lite"/>
    </source>
</evidence>
<feature type="domain" description="RRM" evidence="5">
    <location>
        <begin position="17"/>
        <end position="96"/>
    </location>
</feature>
<keyword evidence="3" id="KW-0479">Metal-binding</keyword>
<dbReference type="PANTHER" id="PTHR48027">
    <property type="entry name" value="HETEROGENEOUS NUCLEAR RIBONUCLEOPROTEIN 87F-RELATED"/>
    <property type="match status" value="1"/>
</dbReference>
<feature type="zinc finger region" description="C3H1-type" evidence="3">
    <location>
        <begin position="151"/>
        <end position="173"/>
    </location>
</feature>
<dbReference type="AlphaFoldDB" id="A0A7S3PP37"/>
<keyword evidence="3" id="KW-0862">Zinc</keyword>
<reference evidence="7" key="1">
    <citation type="submission" date="2021-01" db="EMBL/GenBank/DDBJ databases">
        <authorList>
            <person name="Corre E."/>
            <person name="Pelletier E."/>
            <person name="Niang G."/>
            <person name="Scheremetjew M."/>
            <person name="Finn R."/>
            <person name="Kale V."/>
            <person name="Holt S."/>
            <person name="Cochrane G."/>
            <person name="Meng A."/>
            <person name="Brown T."/>
            <person name="Cohen L."/>
        </authorList>
    </citation>
    <scope>NUCLEOTIDE SEQUENCE</scope>
    <source>
        <strain evidence="7">GSBS06</strain>
    </source>
</reference>
<feature type="compositionally biased region" description="Polar residues" evidence="4">
    <location>
        <begin position="97"/>
        <end position="119"/>
    </location>
</feature>
<dbReference type="GO" id="GO:0008270">
    <property type="term" value="F:zinc ion binding"/>
    <property type="evidence" value="ECO:0007669"/>
    <property type="project" value="UniProtKB-KW"/>
</dbReference>
<feature type="compositionally biased region" description="Low complexity" evidence="4">
    <location>
        <begin position="177"/>
        <end position="187"/>
    </location>
</feature>
<dbReference type="InterPro" id="IPR052462">
    <property type="entry name" value="SLIRP/GR-RBP-like"/>
</dbReference>
<feature type="zinc finger region" description="C3H1-type" evidence="3">
    <location>
        <begin position="120"/>
        <end position="147"/>
    </location>
</feature>
<evidence type="ECO:0000256" key="2">
    <source>
        <dbReference type="PROSITE-ProRule" id="PRU00176"/>
    </source>
</evidence>
<evidence type="ECO:0000259" key="6">
    <source>
        <dbReference type="PROSITE" id="PS50103"/>
    </source>
</evidence>
<evidence type="ECO:0000313" key="7">
    <source>
        <dbReference type="EMBL" id="CAE0445853.1"/>
    </source>
</evidence>
<evidence type="ECO:0000259" key="5">
    <source>
        <dbReference type="PROSITE" id="PS50102"/>
    </source>
</evidence>
<organism evidence="7">
    <name type="scientific">Aplanochytrium stocchinoi</name>
    <dbReference type="NCBI Taxonomy" id="215587"/>
    <lineage>
        <taxon>Eukaryota</taxon>
        <taxon>Sar</taxon>
        <taxon>Stramenopiles</taxon>
        <taxon>Bigyra</taxon>
        <taxon>Labyrinthulomycetes</taxon>
        <taxon>Thraustochytrida</taxon>
        <taxon>Thraustochytriidae</taxon>
        <taxon>Aplanochytrium</taxon>
    </lineage>
</organism>
<dbReference type="Pfam" id="PF00642">
    <property type="entry name" value="zf-CCCH"/>
    <property type="match status" value="1"/>
</dbReference>
<dbReference type="PROSITE" id="PS50102">
    <property type="entry name" value="RRM"/>
    <property type="match status" value="1"/>
</dbReference>
<evidence type="ECO:0000256" key="1">
    <source>
        <dbReference type="ARBA" id="ARBA00022884"/>
    </source>
</evidence>
<sequence length="212" mass="23653">MGKVDKNVSVRDHTNGNKIIIVGFSADTDEQKLKAMCERFGTVLSATVVRDVDTKKSKGFGFVRFDSVEAQVDAIAGLDQTKTHNNRTLNVRAVENISPSKNKSSQNAGNNSQDGSSKPSGFRRPCAKFLKGKCDKGESCQYAHVRIPEGYCFKYQQGKCHRGRACKWKHELITETSISNDSSSFSNHSKKRKSETAPSKERKWKRNTKTSK</sequence>
<dbReference type="EMBL" id="HBIN01020718">
    <property type="protein sequence ID" value="CAE0445853.1"/>
    <property type="molecule type" value="Transcribed_RNA"/>
</dbReference>
<feature type="domain" description="C3H1-type" evidence="6">
    <location>
        <begin position="151"/>
        <end position="173"/>
    </location>
</feature>
<feature type="region of interest" description="Disordered" evidence="4">
    <location>
        <begin position="94"/>
        <end position="122"/>
    </location>
</feature>
<keyword evidence="1 2" id="KW-0694">RNA-binding</keyword>
<dbReference type="PROSITE" id="PS50103">
    <property type="entry name" value="ZF_C3H1"/>
    <property type="match status" value="2"/>
</dbReference>
<name>A0A7S3PP37_9STRA</name>
<feature type="compositionally biased region" description="Basic residues" evidence="4">
    <location>
        <begin position="202"/>
        <end position="212"/>
    </location>
</feature>
<dbReference type="InterPro" id="IPR000504">
    <property type="entry name" value="RRM_dom"/>
</dbReference>
<gene>
    <name evidence="7" type="ORF">ASTO00021_LOCUS15857</name>
</gene>
<keyword evidence="3" id="KW-0863">Zinc-finger</keyword>
<dbReference type="Gene3D" id="3.30.70.330">
    <property type="match status" value="1"/>
</dbReference>
<feature type="domain" description="C3H1-type" evidence="6">
    <location>
        <begin position="120"/>
        <end position="147"/>
    </location>
</feature>
<evidence type="ECO:0000256" key="3">
    <source>
        <dbReference type="PROSITE-ProRule" id="PRU00723"/>
    </source>
</evidence>
<dbReference type="InterPro" id="IPR000571">
    <property type="entry name" value="Znf_CCCH"/>
</dbReference>
<dbReference type="GO" id="GO:0003723">
    <property type="term" value="F:RNA binding"/>
    <property type="evidence" value="ECO:0007669"/>
    <property type="project" value="UniProtKB-UniRule"/>
</dbReference>
<feature type="region of interest" description="Disordered" evidence="4">
    <location>
        <begin position="177"/>
        <end position="212"/>
    </location>
</feature>
<dbReference type="SMART" id="SM00360">
    <property type="entry name" value="RRM"/>
    <property type="match status" value="1"/>
</dbReference>
<dbReference type="Pfam" id="PF00076">
    <property type="entry name" value="RRM_1"/>
    <property type="match status" value="1"/>
</dbReference>
<dbReference type="InterPro" id="IPR035979">
    <property type="entry name" value="RBD_domain_sf"/>
</dbReference>
<dbReference type="SUPFAM" id="SSF54928">
    <property type="entry name" value="RNA-binding domain, RBD"/>
    <property type="match status" value="1"/>
</dbReference>
<dbReference type="CDD" id="cd00590">
    <property type="entry name" value="RRM_SF"/>
    <property type="match status" value="1"/>
</dbReference>
<protein>
    <recommendedName>
        <fullName evidence="8">Cleavage and polyadenylation specificity factor subunit 4</fullName>
    </recommendedName>
</protein>
<dbReference type="InterPro" id="IPR012677">
    <property type="entry name" value="Nucleotide-bd_a/b_plait_sf"/>
</dbReference>
<proteinExistence type="predicted"/>
<accession>A0A7S3PP37</accession>
<evidence type="ECO:0008006" key="8">
    <source>
        <dbReference type="Google" id="ProtNLM"/>
    </source>
</evidence>
<dbReference type="Gene3D" id="3.30.1370.210">
    <property type="match status" value="1"/>
</dbReference>